<accession>A0A9P4K663</accession>
<evidence type="ECO:0000313" key="2">
    <source>
        <dbReference type="EMBL" id="KAF2261992.1"/>
    </source>
</evidence>
<feature type="chain" id="PRO_5040345018" evidence="1">
    <location>
        <begin position="20"/>
        <end position="221"/>
    </location>
</feature>
<dbReference type="OrthoDB" id="3641682at2759"/>
<feature type="signal peptide" evidence="1">
    <location>
        <begin position="1"/>
        <end position="19"/>
    </location>
</feature>
<keyword evidence="3" id="KW-1185">Reference proteome</keyword>
<reference evidence="3" key="1">
    <citation type="journal article" date="2020" name="Stud. Mycol.">
        <title>101 Dothideomycetes genomes: A test case for predicting lifestyles and emergence of pathogens.</title>
        <authorList>
            <person name="Haridas S."/>
            <person name="Albert R."/>
            <person name="Binder M."/>
            <person name="Bloem J."/>
            <person name="LaButti K."/>
            <person name="Salamov A."/>
            <person name="Andreopoulos B."/>
            <person name="Baker S."/>
            <person name="Barry K."/>
            <person name="Bills G."/>
            <person name="Bluhm B."/>
            <person name="Cannon C."/>
            <person name="Castanera R."/>
            <person name="Culley D."/>
            <person name="Daum C."/>
            <person name="Ezra D."/>
            <person name="Gonzalez J."/>
            <person name="Henrissat B."/>
            <person name="Kuo A."/>
            <person name="Liang C."/>
            <person name="Lipzen A."/>
            <person name="Lutzoni F."/>
            <person name="Magnuson J."/>
            <person name="Mondo S."/>
            <person name="Nolan M."/>
            <person name="Ohm R."/>
            <person name="Pangilinan J."/>
            <person name="Park H.-J."/>
            <person name="Ramirez L."/>
            <person name="Alfaro M."/>
            <person name="Sun H."/>
            <person name="Tritt A."/>
            <person name="Yoshinaga Y."/>
            <person name="Zwiers L.-H."/>
            <person name="Turgeon B."/>
            <person name="Goodwin S."/>
            <person name="Spatafora J."/>
            <person name="Crous P."/>
            <person name="Grigoriev I."/>
        </authorList>
    </citation>
    <scope>NUCLEOTIDE SEQUENCE [LARGE SCALE GENOMIC DNA]</scope>
    <source>
        <strain evidence="3">CBS 304.66</strain>
    </source>
</reference>
<dbReference type="AlphaFoldDB" id="A0A9P4K663"/>
<protein>
    <submittedName>
        <fullName evidence="2">Uncharacterized protein</fullName>
    </submittedName>
</protein>
<keyword evidence="1" id="KW-0732">Signal</keyword>
<gene>
    <name evidence="2" type="ORF">CC78DRAFT_535228</name>
</gene>
<evidence type="ECO:0000313" key="3">
    <source>
        <dbReference type="Proteomes" id="UP000800093"/>
    </source>
</evidence>
<proteinExistence type="predicted"/>
<sequence>MRSFILFVAAIALPSYTSALPTGGNVGENLPRPNFEGKFPESINITKAELRARQFDPFDPPNCADRVYETATVGNGSPKDWTRWKQISQPIWCNGGQCMAGISTSTSYTLGFDASMPLNRWVTGGFSVSASYSTGNNYECTGDSEKGHKKVCIWAYKGHTAYTVKNIDYPMNPRCGGKSESRDIRVTSPLSDEHVKGYWCGYNEDCHDMGYEEWTENHYPN</sequence>
<dbReference type="Proteomes" id="UP000800093">
    <property type="component" value="Unassembled WGS sequence"/>
</dbReference>
<organism evidence="2 3">
    <name type="scientific">Lojkania enalia</name>
    <dbReference type="NCBI Taxonomy" id="147567"/>
    <lineage>
        <taxon>Eukaryota</taxon>
        <taxon>Fungi</taxon>
        <taxon>Dikarya</taxon>
        <taxon>Ascomycota</taxon>
        <taxon>Pezizomycotina</taxon>
        <taxon>Dothideomycetes</taxon>
        <taxon>Pleosporomycetidae</taxon>
        <taxon>Pleosporales</taxon>
        <taxon>Pleosporales incertae sedis</taxon>
        <taxon>Lojkania</taxon>
    </lineage>
</organism>
<evidence type="ECO:0000256" key="1">
    <source>
        <dbReference type="SAM" id="SignalP"/>
    </source>
</evidence>
<name>A0A9P4K663_9PLEO</name>
<dbReference type="EMBL" id="ML986646">
    <property type="protein sequence ID" value="KAF2261992.1"/>
    <property type="molecule type" value="Genomic_DNA"/>
</dbReference>
<comment type="caution">
    <text evidence="2">The sequence shown here is derived from an EMBL/GenBank/DDBJ whole genome shotgun (WGS) entry which is preliminary data.</text>
</comment>